<evidence type="ECO:0000313" key="1">
    <source>
        <dbReference type="EMBL" id="MDR6610327.1"/>
    </source>
</evidence>
<keyword evidence="2" id="KW-1185">Reference proteome</keyword>
<evidence type="ECO:0000313" key="2">
    <source>
        <dbReference type="Proteomes" id="UP001259420"/>
    </source>
</evidence>
<proteinExistence type="predicted"/>
<reference evidence="1" key="1">
    <citation type="submission" date="2023-07" db="EMBL/GenBank/DDBJ databases">
        <title>Sorghum-associated microbial communities from plants grown in Nebraska, USA.</title>
        <authorList>
            <person name="Schachtman D."/>
        </authorList>
    </citation>
    <scope>NUCLEOTIDE SEQUENCE</scope>
    <source>
        <strain evidence="1">BE46</strain>
    </source>
</reference>
<comment type="caution">
    <text evidence="1">The sequence shown here is derived from an EMBL/GenBank/DDBJ whole genome shotgun (WGS) entry which is preliminary data.</text>
</comment>
<name>A0ACC6JUX9_9PSED</name>
<gene>
    <name evidence="1" type="ORF">J2X87_005437</name>
</gene>
<accession>A0ACC6JUX9</accession>
<dbReference type="EMBL" id="JAVDSD010000020">
    <property type="protein sequence ID" value="MDR6610327.1"/>
    <property type="molecule type" value="Genomic_DNA"/>
</dbReference>
<dbReference type="Proteomes" id="UP001259420">
    <property type="component" value="Unassembled WGS sequence"/>
</dbReference>
<protein>
    <submittedName>
        <fullName evidence="1">Uncharacterized protein</fullName>
    </submittedName>
</protein>
<organism evidence="1 2">
    <name type="scientific">Pseudomonas synxantha</name>
    <dbReference type="NCBI Taxonomy" id="47883"/>
    <lineage>
        <taxon>Bacteria</taxon>
        <taxon>Pseudomonadati</taxon>
        <taxon>Pseudomonadota</taxon>
        <taxon>Gammaproteobacteria</taxon>
        <taxon>Pseudomonadales</taxon>
        <taxon>Pseudomonadaceae</taxon>
        <taxon>Pseudomonas</taxon>
    </lineage>
</organism>
<sequence length="44" mass="4997">MVGSRPMAVTHALTNRQDDIELGDLIHKLYDRPFGLPVLHKRNA</sequence>